<organism evidence="4 5">
    <name type="scientific">Fructobacillus ficulneus</name>
    <dbReference type="NCBI Taxonomy" id="157463"/>
    <lineage>
        <taxon>Bacteria</taxon>
        <taxon>Bacillati</taxon>
        <taxon>Bacillota</taxon>
        <taxon>Bacilli</taxon>
        <taxon>Lactobacillales</taxon>
        <taxon>Lactobacillaceae</taxon>
        <taxon>Fructobacillus</taxon>
    </lineage>
</organism>
<dbReference type="GO" id="GO:0003677">
    <property type="term" value="F:DNA binding"/>
    <property type="evidence" value="ECO:0007669"/>
    <property type="project" value="UniProtKB-UniRule"/>
</dbReference>
<dbReference type="InterPro" id="IPR009057">
    <property type="entry name" value="Homeodomain-like_sf"/>
</dbReference>
<accession>A0A0K8MH39</accession>
<evidence type="ECO:0000256" key="1">
    <source>
        <dbReference type="ARBA" id="ARBA00023125"/>
    </source>
</evidence>
<dbReference type="OrthoDB" id="9812484at2"/>
<evidence type="ECO:0000259" key="3">
    <source>
        <dbReference type="PROSITE" id="PS50977"/>
    </source>
</evidence>
<dbReference type="AlphaFoldDB" id="A0A0K8MH39"/>
<name>A0A0K8MH39_9LACO</name>
<sequence>MPKPTFINLKADKKQKLEKILLTEFSENSLLDANINHIVKTAGIARGSFYTYFSDLNDAYRYTLSQVLEEVHGHLDGSDPYQATIDFLEAVETNRYYDFLSNYYVINQAILEADHPRIAPLDPVTVAADYSAWLGQVAIHQLMRRYFLNPSEKSAIITILVSLRVWQKEVE</sequence>
<keyword evidence="5" id="KW-1185">Reference proteome</keyword>
<dbReference type="SUPFAM" id="SSF46689">
    <property type="entry name" value="Homeodomain-like"/>
    <property type="match status" value="1"/>
</dbReference>
<reference evidence="4 5" key="1">
    <citation type="journal article" date="2015" name="BMC Genomics">
        <title>Comparative genomics of Fructobacillus spp. and Leuconostoc spp. reveals niche-specific evolution of Fructobacillus spp.</title>
        <authorList>
            <person name="Endo A."/>
            <person name="Tanizawa Y."/>
            <person name="Tanaka N."/>
            <person name="Maeno S."/>
            <person name="Kumar H."/>
            <person name="Shiwa Y."/>
            <person name="Okada S."/>
            <person name="Yoshikawa H."/>
            <person name="Dicks L."/>
            <person name="Nakagawa J."/>
            <person name="Arita M."/>
        </authorList>
    </citation>
    <scope>NUCLEOTIDE SEQUENCE [LARGE SCALE GENOMIC DNA]</scope>
    <source>
        <strain evidence="4 5">JCM 12225</strain>
    </source>
</reference>
<dbReference type="InterPro" id="IPR001647">
    <property type="entry name" value="HTH_TetR"/>
</dbReference>
<dbReference type="RefSeq" id="WP_061992894.1">
    <property type="nucleotide sequence ID" value="NZ_DF967991.1"/>
</dbReference>
<dbReference type="PROSITE" id="PS50977">
    <property type="entry name" value="HTH_TETR_2"/>
    <property type="match status" value="1"/>
</dbReference>
<dbReference type="STRING" id="157463.GCA_001047075_00409"/>
<proteinExistence type="predicted"/>
<dbReference type="Gene3D" id="1.10.357.10">
    <property type="entry name" value="Tetracycline Repressor, domain 2"/>
    <property type="match status" value="1"/>
</dbReference>
<feature type="DNA-binding region" description="H-T-H motif" evidence="2">
    <location>
        <begin position="34"/>
        <end position="53"/>
    </location>
</feature>
<protein>
    <recommendedName>
        <fullName evidence="3">HTH tetR-type domain-containing protein</fullName>
    </recommendedName>
</protein>
<feature type="domain" description="HTH tetR-type" evidence="3">
    <location>
        <begin position="11"/>
        <end position="71"/>
    </location>
</feature>
<evidence type="ECO:0000313" key="5">
    <source>
        <dbReference type="Proteomes" id="UP000253891"/>
    </source>
</evidence>
<keyword evidence="1 2" id="KW-0238">DNA-binding</keyword>
<gene>
    <name evidence="4" type="ORF">FFIC_140720</name>
</gene>
<dbReference type="EMBL" id="DF967991">
    <property type="protein sequence ID" value="GAO99478.1"/>
    <property type="molecule type" value="Genomic_DNA"/>
</dbReference>
<evidence type="ECO:0000256" key="2">
    <source>
        <dbReference type="PROSITE-ProRule" id="PRU00335"/>
    </source>
</evidence>
<dbReference type="Proteomes" id="UP000253891">
    <property type="component" value="Unassembled WGS sequence"/>
</dbReference>
<evidence type="ECO:0000313" key="4">
    <source>
        <dbReference type="EMBL" id="GAO99478.1"/>
    </source>
</evidence>